<organism evidence="1 2">
    <name type="scientific">Zosterops borbonicus</name>
    <dbReference type="NCBI Taxonomy" id="364589"/>
    <lineage>
        <taxon>Eukaryota</taxon>
        <taxon>Metazoa</taxon>
        <taxon>Chordata</taxon>
        <taxon>Craniata</taxon>
        <taxon>Vertebrata</taxon>
        <taxon>Euteleostomi</taxon>
        <taxon>Archelosauria</taxon>
        <taxon>Archosauria</taxon>
        <taxon>Dinosauria</taxon>
        <taxon>Saurischia</taxon>
        <taxon>Theropoda</taxon>
        <taxon>Coelurosauria</taxon>
        <taxon>Aves</taxon>
        <taxon>Neognathae</taxon>
        <taxon>Neoaves</taxon>
        <taxon>Telluraves</taxon>
        <taxon>Australaves</taxon>
        <taxon>Passeriformes</taxon>
        <taxon>Sylvioidea</taxon>
        <taxon>Zosteropidae</taxon>
        <taxon>Zosterops</taxon>
    </lineage>
</organism>
<comment type="caution">
    <text evidence="1">The sequence shown here is derived from an EMBL/GenBank/DDBJ whole genome shotgun (WGS) entry which is preliminary data.</text>
</comment>
<dbReference type="AlphaFoldDB" id="A0A8K1GQ90"/>
<protein>
    <submittedName>
        <fullName evidence="1">Uncharacterized protein</fullName>
    </submittedName>
</protein>
<evidence type="ECO:0000313" key="1">
    <source>
        <dbReference type="EMBL" id="TRZ22118.1"/>
    </source>
</evidence>
<reference evidence="1" key="1">
    <citation type="submission" date="2019-04" db="EMBL/GenBank/DDBJ databases">
        <title>Genome assembly of Zosterops borbonicus 15179.</title>
        <authorList>
            <person name="Leroy T."/>
            <person name="Anselmetti Y."/>
            <person name="Tilak M.-K."/>
            <person name="Nabholz B."/>
        </authorList>
    </citation>
    <scope>NUCLEOTIDE SEQUENCE</scope>
    <source>
        <strain evidence="1">HGM_15179</strain>
        <tissue evidence="1">Muscle</tissue>
    </source>
</reference>
<gene>
    <name evidence="1" type="ORF">HGM15179_005022</name>
</gene>
<keyword evidence="2" id="KW-1185">Reference proteome</keyword>
<name>A0A8K1GQ90_9PASS</name>
<dbReference type="Proteomes" id="UP000796761">
    <property type="component" value="Unassembled WGS sequence"/>
</dbReference>
<dbReference type="EMBL" id="SWJQ01000105">
    <property type="protein sequence ID" value="TRZ22118.1"/>
    <property type="molecule type" value="Genomic_DNA"/>
</dbReference>
<proteinExistence type="predicted"/>
<evidence type="ECO:0000313" key="2">
    <source>
        <dbReference type="Proteomes" id="UP000796761"/>
    </source>
</evidence>
<sequence length="136" mass="15302">MGLGKVDNWNRPPRTVVTELNLTECKEQLDNECSQTEVQMVSVMFVGESMCHIYSVFECFQECLFSIITCYWKSDIATEEVLLTMQAELALAVLSPVEGLRSLSQPGEADGFTLQGLMLERSEEIIAKHKVTNPNH</sequence>
<accession>A0A8K1GQ90</accession>